<proteinExistence type="predicted"/>
<dbReference type="AlphaFoldDB" id="A0A7R9FM07"/>
<reference evidence="1" key="1">
    <citation type="submission" date="2020-11" db="EMBL/GenBank/DDBJ databases">
        <authorList>
            <person name="Tran Van P."/>
        </authorList>
    </citation>
    <scope>NUCLEOTIDE SEQUENCE</scope>
</reference>
<sequence length="89" mass="10069">MMTTKFKSRSAVPRVLFLRGTPARKLVRRDTEALSLGRINIPSYTDGQIFGTISTQKQAISKISTIVVFIDYFCLGCRESSLTPKNYYN</sequence>
<name>A0A7R9FM07_9NEOP</name>
<accession>A0A7R9FM07</accession>
<gene>
    <name evidence="1" type="ORF">TTEB3V08_LOCUS3728</name>
</gene>
<organism evidence="1">
    <name type="scientific">Timema tahoe</name>
    <dbReference type="NCBI Taxonomy" id="61484"/>
    <lineage>
        <taxon>Eukaryota</taxon>
        <taxon>Metazoa</taxon>
        <taxon>Ecdysozoa</taxon>
        <taxon>Arthropoda</taxon>
        <taxon>Hexapoda</taxon>
        <taxon>Insecta</taxon>
        <taxon>Pterygota</taxon>
        <taxon>Neoptera</taxon>
        <taxon>Polyneoptera</taxon>
        <taxon>Phasmatodea</taxon>
        <taxon>Timematodea</taxon>
        <taxon>Timematoidea</taxon>
        <taxon>Timematidae</taxon>
        <taxon>Timema</taxon>
    </lineage>
</organism>
<evidence type="ECO:0000313" key="1">
    <source>
        <dbReference type="EMBL" id="CAD7455663.1"/>
    </source>
</evidence>
<protein>
    <submittedName>
        <fullName evidence="1">Uncharacterized protein</fullName>
    </submittedName>
</protein>
<dbReference type="EMBL" id="OE000991">
    <property type="protein sequence ID" value="CAD7455663.1"/>
    <property type="molecule type" value="Genomic_DNA"/>
</dbReference>